<sequence>MKVHVKAILLLAPLLVMTALPPATLAHLGGASMVTVHPESCNHGAFDEESESSGRDVTMDCSECDDCCSGAGISAEPAAPMKINFVLKRLATSRFFSSSLTSLNSKAPERPPKLLF</sequence>
<evidence type="ECO:0000313" key="1">
    <source>
        <dbReference type="EMBL" id="VAX15435.1"/>
    </source>
</evidence>
<proteinExistence type="predicted"/>
<gene>
    <name evidence="1" type="ORF">MNBD_NITROSPINAE03-492</name>
</gene>
<organism evidence="1">
    <name type="scientific">hydrothermal vent metagenome</name>
    <dbReference type="NCBI Taxonomy" id="652676"/>
    <lineage>
        <taxon>unclassified sequences</taxon>
        <taxon>metagenomes</taxon>
        <taxon>ecological metagenomes</taxon>
    </lineage>
</organism>
<protein>
    <submittedName>
        <fullName evidence="1">Uncharacterized protein</fullName>
    </submittedName>
</protein>
<dbReference type="EMBL" id="UOGB01000016">
    <property type="protein sequence ID" value="VAX15435.1"/>
    <property type="molecule type" value="Genomic_DNA"/>
</dbReference>
<accession>A0A3B1C9U5</accession>
<name>A0A3B1C9U5_9ZZZZ</name>
<dbReference type="AlphaFoldDB" id="A0A3B1C9U5"/>
<reference evidence="1" key="1">
    <citation type="submission" date="2018-06" db="EMBL/GenBank/DDBJ databases">
        <authorList>
            <person name="Zhirakovskaya E."/>
        </authorList>
    </citation>
    <scope>NUCLEOTIDE SEQUENCE</scope>
</reference>